<gene>
    <name evidence="2" type="ORF">V1477_015348</name>
</gene>
<dbReference type="AlphaFoldDB" id="A0ABD2BFJ6"/>
<evidence type="ECO:0000256" key="1">
    <source>
        <dbReference type="SAM" id="MobiDB-lite"/>
    </source>
</evidence>
<keyword evidence="3" id="KW-1185">Reference proteome</keyword>
<proteinExistence type="predicted"/>
<organism evidence="2 3">
    <name type="scientific">Vespula maculifrons</name>
    <name type="common">Eastern yellow jacket</name>
    <name type="synonym">Wasp</name>
    <dbReference type="NCBI Taxonomy" id="7453"/>
    <lineage>
        <taxon>Eukaryota</taxon>
        <taxon>Metazoa</taxon>
        <taxon>Ecdysozoa</taxon>
        <taxon>Arthropoda</taxon>
        <taxon>Hexapoda</taxon>
        <taxon>Insecta</taxon>
        <taxon>Pterygota</taxon>
        <taxon>Neoptera</taxon>
        <taxon>Endopterygota</taxon>
        <taxon>Hymenoptera</taxon>
        <taxon>Apocrita</taxon>
        <taxon>Aculeata</taxon>
        <taxon>Vespoidea</taxon>
        <taxon>Vespidae</taxon>
        <taxon>Vespinae</taxon>
        <taxon>Vespula</taxon>
    </lineage>
</organism>
<comment type="caution">
    <text evidence="2">The sequence shown here is derived from an EMBL/GenBank/DDBJ whole genome shotgun (WGS) entry which is preliminary data.</text>
</comment>
<evidence type="ECO:0000313" key="2">
    <source>
        <dbReference type="EMBL" id="KAL2731525.1"/>
    </source>
</evidence>
<dbReference type="Proteomes" id="UP001607303">
    <property type="component" value="Unassembled WGS sequence"/>
</dbReference>
<evidence type="ECO:0000313" key="3">
    <source>
        <dbReference type="Proteomes" id="UP001607303"/>
    </source>
</evidence>
<accession>A0ABD2BFJ6</accession>
<feature type="region of interest" description="Disordered" evidence="1">
    <location>
        <begin position="42"/>
        <end position="102"/>
    </location>
</feature>
<name>A0ABD2BFJ6_VESMC</name>
<dbReference type="EMBL" id="JAYRBN010000076">
    <property type="protein sequence ID" value="KAL2731525.1"/>
    <property type="molecule type" value="Genomic_DNA"/>
</dbReference>
<sequence length="154" mass="17136">MASSKSKTRSLETKDSNYVFCGRSSLISTSSLNDLLATLVSRNVTSRNDNDDDDGDGDGDGDGDEDDDEDEDDEDDDEDGCKAAHALATTIDRPPAIDRPRDAGRRRCILARKYTRNNTQQVSPLRLIKESRGPLAWLEYKEPSLPLFLLRDLN</sequence>
<feature type="compositionally biased region" description="Acidic residues" evidence="1">
    <location>
        <begin position="50"/>
        <end position="79"/>
    </location>
</feature>
<protein>
    <submittedName>
        <fullName evidence="2">Uncharacterized protein</fullName>
    </submittedName>
</protein>
<reference evidence="2 3" key="1">
    <citation type="journal article" date="2024" name="Ann. Entomol. Soc. Am.">
        <title>Genomic analyses of the southern and eastern yellowjacket wasps (Hymenoptera: Vespidae) reveal evolutionary signatures of social life.</title>
        <authorList>
            <person name="Catto M.A."/>
            <person name="Caine P.B."/>
            <person name="Orr S.E."/>
            <person name="Hunt B.G."/>
            <person name="Goodisman M.A.D."/>
        </authorList>
    </citation>
    <scope>NUCLEOTIDE SEQUENCE [LARGE SCALE GENOMIC DNA]</scope>
    <source>
        <strain evidence="2">232</strain>
        <tissue evidence="2">Head and thorax</tissue>
    </source>
</reference>